<feature type="transmembrane region" description="Helical" evidence="1">
    <location>
        <begin position="318"/>
        <end position="340"/>
    </location>
</feature>
<keyword evidence="1" id="KW-0812">Transmembrane</keyword>
<evidence type="ECO:0000313" key="2">
    <source>
        <dbReference type="EMBL" id="SHG82900.1"/>
    </source>
</evidence>
<evidence type="ECO:0000313" key="3">
    <source>
        <dbReference type="Proteomes" id="UP000243255"/>
    </source>
</evidence>
<protein>
    <submittedName>
        <fullName evidence="2">Nucleoside recognition GATE domain-containing membrane protein YjiH</fullName>
    </submittedName>
</protein>
<gene>
    <name evidence="2" type="ORF">SAMN04488530_10885</name>
</gene>
<feature type="transmembrane region" description="Helical" evidence="1">
    <location>
        <begin position="105"/>
        <end position="129"/>
    </location>
</feature>
<name>A0A1M5N006_9FIRM</name>
<organism evidence="2 3">
    <name type="scientific">Asaccharospora irregularis DSM 2635</name>
    <dbReference type="NCBI Taxonomy" id="1121321"/>
    <lineage>
        <taxon>Bacteria</taxon>
        <taxon>Bacillati</taxon>
        <taxon>Bacillota</taxon>
        <taxon>Clostridia</taxon>
        <taxon>Peptostreptococcales</taxon>
        <taxon>Peptostreptococcaceae</taxon>
        <taxon>Asaccharospora</taxon>
    </lineage>
</organism>
<keyword evidence="1" id="KW-0472">Membrane</keyword>
<reference evidence="3" key="1">
    <citation type="submission" date="2016-11" db="EMBL/GenBank/DDBJ databases">
        <authorList>
            <person name="Varghese N."/>
            <person name="Submissions S."/>
        </authorList>
    </citation>
    <scope>NUCLEOTIDE SEQUENCE [LARGE SCALE GENOMIC DNA]</scope>
    <source>
        <strain evidence="3">DSM 2635</strain>
    </source>
</reference>
<feature type="transmembrane region" description="Helical" evidence="1">
    <location>
        <begin position="429"/>
        <end position="450"/>
    </location>
</feature>
<accession>A0A1M5N006</accession>
<dbReference type="AlphaFoldDB" id="A0A1M5N006"/>
<feature type="transmembrane region" description="Helical" evidence="1">
    <location>
        <begin position="217"/>
        <end position="237"/>
    </location>
</feature>
<dbReference type="Proteomes" id="UP000243255">
    <property type="component" value="Unassembled WGS sequence"/>
</dbReference>
<proteinExistence type="predicted"/>
<keyword evidence="1" id="KW-1133">Transmembrane helix</keyword>
<feature type="transmembrane region" description="Helical" evidence="1">
    <location>
        <begin position="392"/>
        <end position="409"/>
    </location>
</feature>
<feature type="transmembrane region" description="Helical" evidence="1">
    <location>
        <begin position="141"/>
        <end position="159"/>
    </location>
</feature>
<dbReference type="STRING" id="1121321.SAMN04488530_10885"/>
<sequence>MLKVEKLNRGDSVENTNKLDERELGGDFESLEIIKVIIYSLIGVVVFFVPIRLDSQTKTLIYHMSYKLQHYGGNFIKICTVVFVSLGGIKNIFISRGEKFNLKKMFIYIKLLSVLIIIDVFFGSNKVFLISDNTTLILKDIILNLTTLLPLAAIFMVFFDYGLLDIVESYFHTITKKAFKLSGKTIVNIMVYIFTDCFCGFYMTNRLYKSGKIRENEACMLVLNFSVLSIPMIKYIIDEFNIDTIDFLPILLVIFILSNMILSRVYPINKKKKSYYIKTSYKETVHRSDKLKKAIKKYINNRKKESIIKKIFINLEEAIYVIMNVSPNIIIVLFLGDIIINNIGIIENIKYVFYPIINLLKLPYSNKLGEFMVVNFYNAIIAIDLIKGNEDYFIRILIGLVASLKLSPLSSLMVYCKSLDFSISLKENVISYLLKTMTVILIYSMIYYFYKGYII</sequence>
<keyword evidence="3" id="KW-1185">Reference proteome</keyword>
<feature type="transmembrane region" description="Helical" evidence="1">
    <location>
        <begin position="33"/>
        <end position="53"/>
    </location>
</feature>
<feature type="transmembrane region" description="Helical" evidence="1">
    <location>
        <begin position="74"/>
        <end position="93"/>
    </location>
</feature>
<evidence type="ECO:0000256" key="1">
    <source>
        <dbReference type="SAM" id="Phobius"/>
    </source>
</evidence>
<feature type="transmembrane region" description="Helical" evidence="1">
    <location>
        <begin position="186"/>
        <end position="205"/>
    </location>
</feature>
<dbReference type="EMBL" id="FQWX01000008">
    <property type="protein sequence ID" value="SHG82900.1"/>
    <property type="molecule type" value="Genomic_DNA"/>
</dbReference>
<feature type="transmembrane region" description="Helical" evidence="1">
    <location>
        <begin position="249"/>
        <end position="266"/>
    </location>
</feature>